<dbReference type="InterPro" id="IPR003591">
    <property type="entry name" value="Leu-rich_rpt_typical-subtyp"/>
</dbReference>
<dbReference type="InterPro" id="IPR050216">
    <property type="entry name" value="LRR_domain-containing"/>
</dbReference>
<dbReference type="PANTHER" id="PTHR48051:SF54">
    <property type="entry name" value="LEUCINE-RICH REPEAT-CONTAINING PROTEIN"/>
    <property type="match status" value="1"/>
</dbReference>
<feature type="region of interest" description="Disordered" evidence="7">
    <location>
        <begin position="1"/>
        <end position="37"/>
    </location>
</feature>
<feature type="non-terminal residue" evidence="9">
    <location>
        <position position="536"/>
    </location>
</feature>
<proteinExistence type="predicted"/>
<evidence type="ECO:0000259" key="8">
    <source>
        <dbReference type="Pfam" id="PF23598"/>
    </source>
</evidence>
<evidence type="ECO:0000313" key="10">
    <source>
        <dbReference type="Proteomes" id="UP000555275"/>
    </source>
</evidence>
<dbReference type="SUPFAM" id="SSF52058">
    <property type="entry name" value="L domain-like"/>
    <property type="match status" value="2"/>
</dbReference>
<dbReference type="PANTHER" id="PTHR48051">
    <property type="match status" value="1"/>
</dbReference>
<evidence type="ECO:0000256" key="1">
    <source>
        <dbReference type="ARBA" id="ARBA00022614"/>
    </source>
</evidence>
<evidence type="ECO:0000256" key="2">
    <source>
        <dbReference type="ARBA" id="ARBA00022737"/>
    </source>
</evidence>
<dbReference type="EMBL" id="VXAO01000539">
    <property type="protein sequence ID" value="NXL48031.1"/>
    <property type="molecule type" value="Genomic_DNA"/>
</dbReference>
<dbReference type="Pfam" id="PF00560">
    <property type="entry name" value="LRR_1"/>
    <property type="match status" value="1"/>
</dbReference>
<sequence length="536" mass="61070">QEASARGTHCPKADSVGFEDDRDQTAQGIPMNEVPENAGLAPTRITDEIFFIDLTNKQLPTISPGILSLEYLEELHMENNLIVSIPRDINCLRHMKGLYLDQNHIRDISKEQGERKRLPSLDLSNNPLFCSSLPDTSKLQWLRQSRFNKTNLREIPEQICEYLHHVELLGLSDNDLKCLPKEIVYLTKLKEIYLQKNRFKSFLKDLCHIADLEIDLEQNLTSLIPEEVGFLTNLVKLLLAFNNLSSIPLTPQHCQKLAVLDLSHNLLHKLPPGLKNLTEMRVLKLSANSLEKFPHQICWLPLSCVYLRNTRLHEVPGSFSRLTSVRILELSENCFYEIPKGICTMKNLEVLALDGNQIQEAFIPAEVRELTSLKCLSLSENQLSSFPREIFLLESLERLYLGQDKGIKFRSLPEDISKLKNLKELHMENNCLEYLPAAIGLLTHLKIPDCCSHLLKQLPDSLCHVQGKNSLQKLLLQNHQLSQLPEDLDSLQQLELVLVDGNPMADPQTGVCCQGTSAIWEYLGEKRCKRAMNLKI</sequence>
<keyword evidence="2" id="KW-0677">Repeat</keyword>
<reference evidence="9 10" key="1">
    <citation type="submission" date="2019-09" db="EMBL/GenBank/DDBJ databases">
        <title>Bird 10,000 Genomes (B10K) Project - Family phase.</title>
        <authorList>
            <person name="Zhang G."/>
        </authorList>
    </citation>
    <scope>NUCLEOTIDE SEQUENCE [LARGE SCALE GENOMIC DNA]</scope>
    <source>
        <strain evidence="9">B10K-DU-009-04</strain>
        <tissue evidence="9">Mixed tissue sample</tissue>
    </source>
</reference>
<dbReference type="SMART" id="SM00369">
    <property type="entry name" value="LRR_TYP"/>
    <property type="match status" value="9"/>
</dbReference>
<accession>A0A7L0SZJ5</accession>
<dbReference type="OrthoDB" id="676979at2759"/>
<dbReference type="AlphaFoldDB" id="A0A7L0SZJ5"/>
<organism evidence="9 10">
    <name type="scientific">Podilymbus podiceps</name>
    <name type="common">Pied-billed grebe</name>
    <dbReference type="NCBI Taxonomy" id="9252"/>
    <lineage>
        <taxon>Eukaryota</taxon>
        <taxon>Metazoa</taxon>
        <taxon>Chordata</taxon>
        <taxon>Craniata</taxon>
        <taxon>Vertebrata</taxon>
        <taxon>Euteleostomi</taxon>
        <taxon>Archelosauria</taxon>
        <taxon>Archosauria</taxon>
        <taxon>Dinosauria</taxon>
        <taxon>Saurischia</taxon>
        <taxon>Theropoda</taxon>
        <taxon>Coelurosauria</taxon>
        <taxon>Aves</taxon>
        <taxon>Neognathae</taxon>
        <taxon>Neoaves</taxon>
        <taxon>Mirandornithes</taxon>
        <taxon>Podicipediformes</taxon>
        <taxon>Podicipedidae</taxon>
        <taxon>Podilymbus</taxon>
    </lineage>
</organism>
<dbReference type="InterPro" id="IPR055414">
    <property type="entry name" value="LRR_R13L4/SHOC2-like"/>
</dbReference>
<feature type="non-terminal residue" evidence="9">
    <location>
        <position position="1"/>
    </location>
</feature>
<comment type="caution">
    <text evidence="9">The sequence shown here is derived from an EMBL/GenBank/DDBJ whole genome shotgun (WGS) entry which is preliminary data.</text>
</comment>
<keyword evidence="10" id="KW-1185">Reference proteome</keyword>
<dbReference type="Proteomes" id="UP000555275">
    <property type="component" value="Unassembled WGS sequence"/>
</dbReference>
<dbReference type="Gene3D" id="3.80.10.10">
    <property type="entry name" value="Ribonuclease Inhibitor"/>
    <property type="match status" value="3"/>
</dbReference>
<evidence type="ECO:0000256" key="7">
    <source>
        <dbReference type="SAM" id="MobiDB-lite"/>
    </source>
</evidence>
<dbReference type="InterPro" id="IPR001611">
    <property type="entry name" value="Leu-rich_rpt"/>
</dbReference>
<evidence type="ECO:0000256" key="5">
    <source>
        <dbReference type="ARBA" id="ARBA00029998"/>
    </source>
</evidence>
<evidence type="ECO:0000256" key="4">
    <source>
        <dbReference type="ARBA" id="ARBA00029588"/>
    </source>
</evidence>
<keyword evidence="1" id="KW-0433">Leucine-rich repeat</keyword>
<evidence type="ECO:0000313" key="9">
    <source>
        <dbReference type="EMBL" id="NXL48031.1"/>
    </source>
</evidence>
<gene>
    <name evidence="9" type="primary">Lrriq4</name>
    <name evidence="9" type="ORF">PODPOD_R11978</name>
</gene>
<protein>
    <recommendedName>
        <fullName evidence="3">Leucine-rich repeat protein SHOC-2</fullName>
    </recommendedName>
    <alternativeName>
        <fullName evidence="6">Protein soc-2 homolog</fullName>
    </alternativeName>
    <alternativeName>
        <fullName evidence="4 5">protein Sur-8 homolog</fullName>
    </alternativeName>
</protein>
<evidence type="ECO:0000256" key="3">
    <source>
        <dbReference type="ARBA" id="ARBA00023907"/>
    </source>
</evidence>
<dbReference type="Pfam" id="PF23598">
    <property type="entry name" value="LRR_14"/>
    <property type="match status" value="1"/>
</dbReference>
<dbReference type="InterPro" id="IPR032675">
    <property type="entry name" value="LRR_dom_sf"/>
</dbReference>
<evidence type="ECO:0000256" key="6">
    <source>
        <dbReference type="ARBA" id="ARBA00032455"/>
    </source>
</evidence>
<dbReference type="PROSITE" id="PS51450">
    <property type="entry name" value="LRR"/>
    <property type="match status" value="2"/>
</dbReference>
<dbReference type="GO" id="GO:0005737">
    <property type="term" value="C:cytoplasm"/>
    <property type="evidence" value="ECO:0007669"/>
    <property type="project" value="TreeGrafter"/>
</dbReference>
<feature type="domain" description="Disease resistance R13L4/SHOC-2-like LRR" evidence="8">
    <location>
        <begin position="320"/>
        <end position="426"/>
    </location>
</feature>
<name>A0A7L0SZJ5_PODPO</name>